<dbReference type="InterPro" id="IPR011042">
    <property type="entry name" value="6-blade_b-propeller_TolB-like"/>
</dbReference>
<dbReference type="RefSeq" id="WP_149403334.1">
    <property type="nucleotide sequence ID" value="NZ_BIXY01000070.1"/>
</dbReference>
<dbReference type="AlphaFoldDB" id="A0A5A5TFU9"/>
<dbReference type="OrthoDB" id="164839at2"/>
<accession>A0A5A5TFU9</accession>
<reference evidence="1 2" key="1">
    <citation type="submission" date="2019-01" db="EMBL/GenBank/DDBJ databases">
        <title>Draft genome sequence of Dictyobacter sp. Uno17.</title>
        <authorList>
            <person name="Wang C.M."/>
            <person name="Zheng Y."/>
            <person name="Sakai Y."/>
            <person name="Abe K."/>
            <person name="Yokota A."/>
            <person name="Yabe S."/>
        </authorList>
    </citation>
    <scope>NUCLEOTIDE SEQUENCE [LARGE SCALE GENOMIC DNA]</scope>
    <source>
        <strain evidence="1 2">Uno17</strain>
    </source>
</reference>
<evidence type="ECO:0000313" key="2">
    <source>
        <dbReference type="Proteomes" id="UP000322530"/>
    </source>
</evidence>
<evidence type="ECO:0008006" key="3">
    <source>
        <dbReference type="Google" id="ProtNLM"/>
    </source>
</evidence>
<dbReference type="EMBL" id="BIXY01000070">
    <property type="protein sequence ID" value="GCF10450.1"/>
    <property type="molecule type" value="Genomic_DNA"/>
</dbReference>
<dbReference type="SUPFAM" id="SSF82171">
    <property type="entry name" value="DPP6 N-terminal domain-like"/>
    <property type="match status" value="1"/>
</dbReference>
<name>A0A5A5TFU9_9CHLR</name>
<dbReference type="InterPro" id="IPR011659">
    <property type="entry name" value="WD40"/>
</dbReference>
<dbReference type="Gene3D" id="2.120.10.30">
    <property type="entry name" value="TolB, C-terminal domain"/>
    <property type="match status" value="1"/>
</dbReference>
<gene>
    <name evidence="1" type="ORF">KDI_40140</name>
</gene>
<proteinExistence type="predicted"/>
<sequence>MSRFLLRIQPMIILLIALCVGSAYGFLFTMPVAAATFNHTSAYGTPQPPPLPCPAVAKPVMPVMHTTGKQQTIVYRTANNVDGTQAFRIYNTVTKRTTTLPLPAKLAISGAEARLSPDGQWLLFQSNQDGHTSIQILRLDGKDLQAIYCSNDQIDNVSLSPDQTALVFNLIHNNQTGRVTTKLMLLNMRTGLVQTEAVNPTPGYSYVPREWLNNHSLYITETAIDAVPGTAFPIQYPTPLYILKDIKKDVKAQANNLQQLLSMAQIQTKTSGCFDIDTLGHLTITSAYSINNYAQYAKMEGPSTLTLHMLNGKEKTIYTDNTRAILNVRFVTPTTLLFTTQNMIWPLVQSIAVDQIKVFTINIDGTHLHQIAAFAPGSATFLLSAATNSWDTISRDGSQYAIPVNRFSNGIEQYMYGSVKTGTLKAFATWNINSSDSLYGLVGWTTI</sequence>
<keyword evidence="2" id="KW-1185">Reference proteome</keyword>
<dbReference type="Pfam" id="PF07676">
    <property type="entry name" value="PD40"/>
    <property type="match status" value="1"/>
</dbReference>
<protein>
    <recommendedName>
        <fullName evidence="3">Lipoprotein LpqB beta-propeller domain-containing protein</fullName>
    </recommendedName>
</protein>
<comment type="caution">
    <text evidence="1">The sequence shown here is derived from an EMBL/GenBank/DDBJ whole genome shotgun (WGS) entry which is preliminary data.</text>
</comment>
<organism evidence="1 2">
    <name type="scientific">Dictyobacter arantiisoli</name>
    <dbReference type="NCBI Taxonomy" id="2014874"/>
    <lineage>
        <taxon>Bacteria</taxon>
        <taxon>Bacillati</taxon>
        <taxon>Chloroflexota</taxon>
        <taxon>Ktedonobacteria</taxon>
        <taxon>Ktedonobacterales</taxon>
        <taxon>Dictyobacteraceae</taxon>
        <taxon>Dictyobacter</taxon>
    </lineage>
</organism>
<dbReference type="Proteomes" id="UP000322530">
    <property type="component" value="Unassembled WGS sequence"/>
</dbReference>
<evidence type="ECO:0000313" key="1">
    <source>
        <dbReference type="EMBL" id="GCF10450.1"/>
    </source>
</evidence>